<gene>
    <name evidence="2" type="ORF">ACG04Q_01870</name>
</gene>
<keyword evidence="3" id="KW-1185">Reference proteome</keyword>
<comment type="caution">
    <text evidence="2">The sequence shown here is derived from an EMBL/GenBank/DDBJ whole genome shotgun (WGS) entry which is preliminary data.</text>
</comment>
<accession>A0ABW7GEJ9</accession>
<dbReference type="EMBL" id="JBIGHX010000001">
    <property type="protein sequence ID" value="MFG6460299.1"/>
    <property type="molecule type" value="Genomic_DNA"/>
</dbReference>
<evidence type="ECO:0000256" key="1">
    <source>
        <dbReference type="SAM" id="SignalP"/>
    </source>
</evidence>
<evidence type="ECO:0000313" key="2">
    <source>
        <dbReference type="EMBL" id="MFG6460299.1"/>
    </source>
</evidence>
<dbReference type="Proteomes" id="UP001606302">
    <property type="component" value="Unassembled WGS sequence"/>
</dbReference>
<proteinExistence type="predicted"/>
<dbReference type="RefSeq" id="WP_394509110.1">
    <property type="nucleotide sequence ID" value="NZ_JBIGHX010000001.1"/>
</dbReference>
<evidence type="ECO:0008006" key="4">
    <source>
        <dbReference type="Google" id="ProtNLM"/>
    </source>
</evidence>
<reference evidence="2 3" key="1">
    <citation type="submission" date="2024-08" db="EMBL/GenBank/DDBJ databases">
        <authorList>
            <person name="Lu H."/>
        </authorList>
    </citation>
    <scope>NUCLEOTIDE SEQUENCE [LARGE SCALE GENOMIC DNA]</scope>
    <source>
        <strain evidence="2 3">DXS20W</strain>
    </source>
</reference>
<evidence type="ECO:0000313" key="3">
    <source>
        <dbReference type="Proteomes" id="UP001606302"/>
    </source>
</evidence>
<feature type="signal peptide" evidence="1">
    <location>
        <begin position="1"/>
        <end position="19"/>
    </location>
</feature>
<keyword evidence="1" id="KW-0732">Signal</keyword>
<organism evidence="2 3">
    <name type="scientific">Pelomonas lactea</name>
    <dbReference type="NCBI Taxonomy" id="3299030"/>
    <lineage>
        <taxon>Bacteria</taxon>
        <taxon>Pseudomonadati</taxon>
        <taxon>Pseudomonadota</taxon>
        <taxon>Betaproteobacteria</taxon>
        <taxon>Burkholderiales</taxon>
        <taxon>Sphaerotilaceae</taxon>
        <taxon>Roseateles</taxon>
    </lineage>
</organism>
<protein>
    <recommendedName>
        <fullName evidence="4">TonB C-terminal domain-containing protein</fullName>
    </recommendedName>
</protein>
<sequence length="125" mass="13059">MRLALLPLGLLLAAAPVLAQQAPTAFPPATAPSTVCSGPAPQIPVIDWRGKASYAAKAKTKDGRVVAIEVRALTAGIDRRSQRALVQAVSESLRSARCEPGEHVFEQTFSFELPAAAEPASAASR</sequence>
<feature type="chain" id="PRO_5046323758" description="TonB C-terminal domain-containing protein" evidence="1">
    <location>
        <begin position="20"/>
        <end position="125"/>
    </location>
</feature>
<name>A0ABW7GEJ9_9BURK</name>